<proteinExistence type="predicted"/>
<keyword evidence="2" id="KW-1185">Reference proteome</keyword>
<protein>
    <submittedName>
        <fullName evidence="1">Uncharacterized protein</fullName>
    </submittedName>
</protein>
<dbReference type="Proteomes" id="UP000291659">
    <property type="component" value="Unassembled WGS sequence"/>
</dbReference>
<gene>
    <name evidence="1" type="ORF">ELH98_37310</name>
</gene>
<comment type="caution">
    <text evidence="1">The sequence shown here is derived from an EMBL/GenBank/DDBJ whole genome shotgun (WGS) entry which is preliminary data.</text>
</comment>
<evidence type="ECO:0000313" key="1">
    <source>
        <dbReference type="EMBL" id="TAX63735.1"/>
    </source>
</evidence>
<dbReference type="EMBL" id="SIOX01000014">
    <property type="protein sequence ID" value="TAX63735.1"/>
    <property type="molecule type" value="Genomic_DNA"/>
</dbReference>
<evidence type="ECO:0000313" key="2">
    <source>
        <dbReference type="Proteomes" id="UP000291659"/>
    </source>
</evidence>
<sequence>MFHEIGSDELASPAMRRRKGTIDYLIGVLKELGPSTLDDIRKRFVANRLPANIGGAVEHVTHSAIMLAYLQARQLQRLATEAMLLWTERVLTEENVGGAARSIPKACDRQFRPDC</sequence>
<name>A0ABY1WX33_9HYPH</name>
<accession>A0ABY1WX33</accession>
<dbReference type="RefSeq" id="WP_130658224.1">
    <property type="nucleotide sequence ID" value="NZ_SINW01000018.1"/>
</dbReference>
<organism evidence="1 2">
    <name type="scientific">Rhizobium ruizarguesonis</name>
    <dbReference type="NCBI Taxonomy" id="2081791"/>
    <lineage>
        <taxon>Bacteria</taxon>
        <taxon>Pseudomonadati</taxon>
        <taxon>Pseudomonadota</taxon>
        <taxon>Alphaproteobacteria</taxon>
        <taxon>Hyphomicrobiales</taxon>
        <taxon>Rhizobiaceae</taxon>
        <taxon>Rhizobium/Agrobacterium group</taxon>
        <taxon>Rhizobium</taxon>
    </lineage>
</organism>
<reference evidence="1 2" key="1">
    <citation type="submission" date="2019-02" db="EMBL/GenBank/DDBJ databases">
        <title>The genomic architecture of introgression among sibling species of bacteria.</title>
        <authorList>
            <person name="Cavassim M.I.A."/>
            <person name="Moeskjaer S."/>
            <person name="Moslemi C."/>
            <person name="Fields B."/>
            <person name="Bachmann A."/>
            <person name="Vilhjalmsson B."/>
            <person name="Schierup M.H."/>
            <person name="Young J.P.W."/>
            <person name="Andersen S.U."/>
        </authorList>
    </citation>
    <scope>NUCLEOTIDE SEQUENCE [LARGE SCALE GENOMIC DNA]</scope>
    <source>
        <strain evidence="1 2">SM141A</strain>
    </source>
</reference>